<dbReference type="SUPFAM" id="SSF81383">
    <property type="entry name" value="F-box domain"/>
    <property type="match status" value="1"/>
</dbReference>
<dbReference type="PANTHER" id="PTHR12125:SF5">
    <property type="entry name" value="F-BOX DOMAIN-CONTAINING PROTEIN"/>
    <property type="match status" value="1"/>
</dbReference>
<dbReference type="InterPro" id="IPR008979">
    <property type="entry name" value="Galactose-bd-like_sf"/>
</dbReference>
<accession>A0AAV6UD27</accession>
<dbReference type="AlphaFoldDB" id="A0AAV6UD27"/>
<organism evidence="2 3">
    <name type="scientific">Oedothorax gibbosus</name>
    <dbReference type="NCBI Taxonomy" id="931172"/>
    <lineage>
        <taxon>Eukaryota</taxon>
        <taxon>Metazoa</taxon>
        <taxon>Ecdysozoa</taxon>
        <taxon>Arthropoda</taxon>
        <taxon>Chelicerata</taxon>
        <taxon>Arachnida</taxon>
        <taxon>Araneae</taxon>
        <taxon>Araneomorphae</taxon>
        <taxon>Entelegynae</taxon>
        <taxon>Araneoidea</taxon>
        <taxon>Linyphiidae</taxon>
        <taxon>Erigoninae</taxon>
        <taxon>Oedothorax</taxon>
    </lineage>
</organism>
<dbReference type="EMBL" id="JAFNEN010000471">
    <property type="protein sequence ID" value="KAG8182280.1"/>
    <property type="molecule type" value="Genomic_DNA"/>
</dbReference>
<dbReference type="GO" id="GO:0006516">
    <property type="term" value="P:glycoprotein catabolic process"/>
    <property type="evidence" value="ECO:0007669"/>
    <property type="project" value="TreeGrafter"/>
</dbReference>
<feature type="domain" description="FBA" evidence="1">
    <location>
        <begin position="109"/>
        <end position="295"/>
    </location>
</feature>
<dbReference type="InterPro" id="IPR039752">
    <property type="entry name" value="F-box_only"/>
</dbReference>
<dbReference type="FunFam" id="2.60.120.260:FF:000012">
    <property type="entry name" value="F-box only protein 2"/>
    <property type="match status" value="1"/>
</dbReference>
<dbReference type="Proteomes" id="UP000827092">
    <property type="component" value="Unassembled WGS sequence"/>
</dbReference>
<dbReference type="InterPro" id="IPR001810">
    <property type="entry name" value="F-box_dom"/>
</dbReference>
<dbReference type="SUPFAM" id="SSF49785">
    <property type="entry name" value="Galactose-binding domain-like"/>
    <property type="match status" value="1"/>
</dbReference>
<dbReference type="SMART" id="SM01198">
    <property type="entry name" value="FBA"/>
    <property type="match status" value="1"/>
</dbReference>
<dbReference type="GO" id="GO:0019005">
    <property type="term" value="C:SCF ubiquitin ligase complex"/>
    <property type="evidence" value="ECO:0007669"/>
    <property type="project" value="TreeGrafter"/>
</dbReference>
<sequence length="295" mass="33658">MGNVRSSIKELTPDKIFKPQARCASVSEDNSNLANSSSKNDLSELDDVLVHILSFMSVEDLIFNCRFVCKEWKEIIDGNGLWKIKCKRENRCIPSAILNPIPQHYYRKIYIFNPFGRNLVYNPCGKDQFDGWMLRSIDDGDGFKVEDPPQGSDPVPKEVGSQSCFVTSYEWCIKCQLVDLIRRGVPKEILKLETTKVEVGEWYAARSDCAAEYKLDVSLLFLQRAIDPPKPPHDVFDHTDTIKQGKGKQWHKVSHTFQNLGESRCVCFQHSAKDLEKKKGHYGMKMTGSYVKVIA</sequence>
<dbReference type="InterPro" id="IPR036047">
    <property type="entry name" value="F-box-like_dom_sf"/>
</dbReference>
<dbReference type="Pfam" id="PF00646">
    <property type="entry name" value="F-box"/>
    <property type="match status" value="1"/>
</dbReference>
<name>A0AAV6UD27_9ARAC</name>
<dbReference type="PANTHER" id="PTHR12125">
    <property type="entry name" value="F-BOX ONLY PROTEIN 6-LIKE PROTEIN"/>
    <property type="match status" value="1"/>
</dbReference>
<dbReference type="Gene3D" id="1.20.1280.50">
    <property type="match status" value="1"/>
</dbReference>
<keyword evidence="3" id="KW-1185">Reference proteome</keyword>
<dbReference type="GO" id="GO:0036503">
    <property type="term" value="P:ERAD pathway"/>
    <property type="evidence" value="ECO:0007669"/>
    <property type="project" value="TreeGrafter"/>
</dbReference>
<gene>
    <name evidence="2" type="ORF">JTE90_029352</name>
</gene>
<dbReference type="Gene3D" id="2.60.120.260">
    <property type="entry name" value="Galactose-binding domain-like"/>
    <property type="match status" value="1"/>
</dbReference>
<evidence type="ECO:0000259" key="1">
    <source>
        <dbReference type="PROSITE" id="PS51114"/>
    </source>
</evidence>
<dbReference type="InterPro" id="IPR007397">
    <property type="entry name" value="F-box-assoc_dom"/>
</dbReference>
<dbReference type="SMART" id="SM00256">
    <property type="entry name" value="FBOX"/>
    <property type="match status" value="1"/>
</dbReference>
<protein>
    <recommendedName>
        <fullName evidence="1">FBA domain-containing protein</fullName>
    </recommendedName>
</protein>
<comment type="caution">
    <text evidence="2">The sequence shown here is derived from an EMBL/GenBank/DDBJ whole genome shotgun (WGS) entry which is preliminary data.</text>
</comment>
<dbReference type="PROSITE" id="PS51114">
    <property type="entry name" value="FBA"/>
    <property type="match status" value="1"/>
</dbReference>
<dbReference type="Pfam" id="PF04300">
    <property type="entry name" value="FBA"/>
    <property type="match status" value="1"/>
</dbReference>
<dbReference type="GO" id="GO:0061630">
    <property type="term" value="F:ubiquitin protein ligase activity"/>
    <property type="evidence" value="ECO:0007669"/>
    <property type="project" value="TreeGrafter"/>
</dbReference>
<dbReference type="GO" id="GO:0031146">
    <property type="term" value="P:SCF-dependent proteasomal ubiquitin-dependent protein catabolic process"/>
    <property type="evidence" value="ECO:0007669"/>
    <property type="project" value="TreeGrafter"/>
</dbReference>
<dbReference type="GO" id="GO:0005737">
    <property type="term" value="C:cytoplasm"/>
    <property type="evidence" value="ECO:0007669"/>
    <property type="project" value="TreeGrafter"/>
</dbReference>
<evidence type="ECO:0000313" key="2">
    <source>
        <dbReference type="EMBL" id="KAG8182280.1"/>
    </source>
</evidence>
<proteinExistence type="predicted"/>
<reference evidence="2 3" key="1">
    <citation type="journal article" date="2022" name="Nat. Ecol. Evol.">
        <title>A masculinizing supergene underlies an exaggerated male reproductive morph in a spider.</title>
        <authorList>
            <person name="Hendrickx F."/>
            <person name="De Corte Z."/>
            <person name="Sonet G."/>
            <person name="Van Belleghem S.M."/>
            <person name="Kostlbacher S."/>
            <person name="Vangestel C."/>
        </authorList>
    </citation>
    <scope>NUCLEOTIDE SEQUENCE [LARGE SCALE GENOMIC DNA]</scope>
    <source>
        <strain evidence="2">W744_W776</strain>
    </source>
</reference>
<evidence type="ECO:0000313" key="3">
    <source>
        <dbReference type="Proteomes" id="UP000827092"/>
    </source>
</evidence>